<organism evidence="3 4">
    <name type="scientific">Pichia inconspicua</name>
    <dbReference type="NCBI Taxonomy" id="52247"/>
    <lineage>
        <taxon>Eukaryota</taxon>
        <taxon>Fungi</taxon>
        <taxon>Dikarya</taxon>
        <taxon>Ascomycota</taxon>
        <taxon>Saccharomycotina</taxon>
        <taxon>Pichiomycetes</taxon>
        <taxon>Pichiales</taxon>
        <taxon>Pichiaceae</taxon>
        <taxon>Pichia</taxon>
    </lineage>
</organism>
<evidence type="ECO:0000313" key="3">
    <source>
        <dbReference type="EMBL" id="TID16242.1"/>
    </source>
</evidence>
<keyword evidence="4" id="KW-1185">Reference proteome</keyword>
<dbReference type="OrthoDB" id="4062523at2759"/>
<dbReference type="EMBL" id="SELW01000645">
    <property type="protein sequence ID" value="TID16242.1"/>
    <property type="molecule type" value="Genomic_DNA"/>
</dbReference>
<sequence>MNGKSSFLTKPFSNLSHRARVILWLRLTTSFLALIFSIILLKAETINLPVSVVNCESTKVAAALYDTLKKSSSAQNSFITTSEIKLLASYIENQIEGTPEKLIQGLHNWCSMGYVSVGINHEQLDQINQENLFQIDTIHPHENVTISCHSSSHKDILDYRNQLSKIGLNIILAYAYDADFSKSDTKSQITYSSNNSANNEVYKRLLQKWKRIANKYETLVAISIGFEVFLLIGLLLYYSQKHPDNQHRSVFTLWIRNGFAVISTVNMLLAIAGVTYLFSLLSAFKNTVENELSSFGVSAEQGTGYIVILIFWLCFTVGIFVEVAGPIWFNPRIKKFESTAQKENKTVPKFQPICSSSPRDNTINESYTGHQYDDNLHFNDYEMDSITEQDNPFGSESESETLIKAEAFKEQNFTENQRTLIFDSDSSLASRVTTTLLSDSNREDSAHQNVNDANLSSFSRLTNSNTLRSNSELLYSQRKPPPLSLKTPAHQPSRSLLADLSLVPMSPILLSHGEKGERDNAEGT</sequence>
<feature type="transmembrane region" description="Helical" evidence="2">
    <location>
        <begin position="21"/>
        <end position="41"/>
    </location>
</feature>
<protein>
    <submittedName>
        <fullName evidence="3">Uncharacterized protein</fullName>
    </submittedName>
</protein>
<dbReference type="STRING" id="52247.A0A4T0WWL9"/>
<keyword evidence="2" id="KW-1133">Transmembrane helix</keyword>
<keyword evidence="2" id="KW-0472">Membrane</keyword>
<proteinExistence type="predicted"/>
<evidence type="ECO:0000256" key="1">
    <source>
        <dbReference type="SAM" id="MobiDB-lite"/>
    </source>
</evidence>
<dbReference type="InterPro" id="IPR052413">
    <property type="entry name" value="SUR7_domain"/>
</dbReference>
<dbReference type="GO" id="GO:0051285">
    <property type="term" value="C:cell cortex of cell tip"/>
    <property type="evidence" value="ECO:0007669"/>
    <property type="project" value="TreeGrafter"/>
</dbReference>
<feature type="transmembrane region" description="Helical" evidence="2">
    <location>
        <begin position="219"/>
        <end position="238"/>
    </location>
</feature>
<accession>A0A4T0WWL9</accession>
<evidence type="ECO:0000256" key="2">
    <source>
        <dbReference type="SAM" id="Phobius"/>
    </source>
</evidence>
<dbReference type="AlphaFoldDB" id="A0A4T0WWL9"/>
<feature type="transmembrane region" description="Helical" evidence="2">
    <location>
        <begin position="304"/>
        <end position="329"/>
    </location>
</feature>
<dbReference type="PANTHER" id="PTHR28019:SF6">
    <property type="entry name" value="PROTEIN ECM7"/>
    <property type="match status" value="1"/>
</dbReference>
<gene>
    <name evidence="3" type="ORF">CANINC_004241</name>
</gene>
<dbReference type="GO" id="GO:0005886">
    <property type="term" value="C:plasma membrane"/>
    <property type="evidence" value="ECO:0007669"/>
    <property type="project" value="TreeGrafter"/>
</dbReference>
<dbReference type="Proteomes" id="UP000307173">
    <property type="component" value="Unassembled WGS sequence"/>
</dbReference>
<comment type="caution">
    <text evidence="3">The sequence shown here is derived from an EMBL/GenBank/DDBJ whole genome shotgun (WGS) entry which is preliminary data.</text>
</comment>
<dbReference type="PANTHER" id="PTHR28019">
    <property type="entry name" value="CELL MEMBRANE PROTEIN YLR413W-RELATED"/>
    <property type="match status" value="1"/>
</dbReference>
<feature type="region of interest" description="Disordered" evidence="1">
    <location>
        <begin position="473"/>
        <end position="492"/>
    </location>
</feature>
<evidence type="ECO:0000313" key="4">
    <source>
        <dbReference type="Proteomes" id="UP000307173"/>
    </source>
</evidence>
<reference evidence="3 4" key="1">
    <citation type="journal article" date="2019" name="Front. Genet.">
        <title>Whole-Genome Sequencing of the Opportunistic Yeast Pathogen Candida inconspicua Uncovers Its Hybrid Origin.</title>
        <authorList>
            <person name="Mixao V."/>
            <person name="Hansen A.P."/>
            <person name="Saus E."/>
            <person name="Boekhout T."/>
            <person name="Lass-Florl C."/>
            <person name="Gabaldon T."/>
        </authorList>
    </citation>
    <scope>NUCLEOTIDE SEQUENCE [LARGE SCALE GENOMIC DNA]</scope>
    <source>
        <strain evidence="3 4">CBS 180</strain>
    </source>
</reference>
<keyword evidence="2" id="KW-0812">Transmembrane</keyword>
<feature type="transmembrane region" description="Helical" evidence="2">
    <location>
        <begin position="259"/>
        <end position="284"/>
    </location>
</feature>
<dbReference type="GO" id="GO:0031505">
    <property type="term" value="P:fungal-type cell wall organization"/>
    <property type="evidence" value="ECO:0007669"/>
    <property type="project" value="TreeGrafter"/>
</dbReference>
<name>A0A4T0WWL9_9ASCO</name>